<keyword evidence="3" id="KW-1185">Reference proteome</keyword>
<feature type="chain" id="PRO_5044748962" evidence="1">
    <location>
        <begin position="19"/>
        <end position="255"/>
    </location>
</feature>
<evidence type="ECO:0000256" key="1">
    <source>
        <dbReference type="SAM" id="SignalP"/>
    </source>
</evidence>
<feature type="signal peptide" evidence="1">
    <location>
        <begin position="1"/>
        <end position="18"/>
    </location>
</feature>
<keyword evidence="1" id="KW-0732">Signal</keyword>
<evidence type="ECO:0000313" key="3">
    <source>
        <dbReference type="Proteomes" id="UP001634394"/>
    </source>
</evidence>
<name>A0ABD3W6F4_SINWO</name>
<evidence type="ECO:0000313" key="2">
    <source>
        <dbReference type="EMBL" id="KAL3868976.1"/>
    </source>
</evidence>
<gene>
    <name evidence="2" type="ORF">ACJMK2_041721</name>
</gene>
<dbReference type="Proteomes" id="UP001634394">
    <property type="component" value="Unassembled WGS sequence"/>
</dbReference>
<accession>A0ABD3W6F4</accession>
<dbReference type="EMBL" id="JBJQND010000008">
    <property type="protein sequence ID" value="KAL3868976.1"/>
    <property type="molecule type" value="Genomic_DNA"/>
</dbReference>
<comment type="caution">
    <text evidence="2">The sequence shown here is derived from an EMBL/GenBank/DDBJ whole genome shotgun (WGS) entry which is preliminary data.</text>
</comment>
<reference evidence="2 3" key="1">
    <citation type="submission" date="2024-11" db="EMBL/GenBank/DDBJ databases">
        <title>Chromosome-level genome assembly of the freshwater bivalve Anodonta woodiana.</title>
        <authorList>
            <person name="Chen X."/>
        </authorList>
    </citation>
    <scope>NUCLEOTIDE SEQUENCE [LARGE SCALE GENOMIC DNA]</scope>
    <source>
        <strain evidence="2">MN2024</strain>
        <tissue evidence="2">Gills</tissue>
    </source>
</reference>
<dbReference type="AlphaFoldDB" id="A0ABD3W6F4"/>
<sequence length="255" mass="27452">MNCLLVVPFLELLVVALATDGQTGCLFDGRVYAKGETIIIKDCLGSMLCLGNNNYGGLQAIGDVCPNKRNTGQTGCLFDGKVYLKNEKIMIGHCLAEMTCLGNNLYSDAVALGGVCPNKRSADGQTGCLFDGHVYQKGENIIIGHCLAEMTCLGNNLYSDPVSLGGQCPDKTQRKAVDGQSGCLFDGKVYAPRDEIIIPNCLGKMTCLGQNNYSPITLLNGICENKRSADGQSKYFPPLFFIISKPFVLKGNHIF</sequence>
<proteinExistence type="predicted"/>
<organism evidence="2 3">
    <name type="scientific">Sinanodonta woodiana</name>
    <name type="common">Chinese pond mussel</name>
    <name type="synonym">Anodonta woodiana</name>
    <dbReference type="NCBI Taxonomy" id="1069815"/>
    <lineage>
        <taxon>Eukaryota</taxon>
        <taxon>Metazoa</taxon>
        <taxon>Spiralia</taxon>
        <taxon>Lophotrochozoa</taxon>
        <taxon>Mollusca</taxon>
        <taxon>Bivalvia</taxon>
        <taxon>Autobranchia</taxon>
        <taxon>Heteroconchia</taxon>
        <taxon>Palaeoheterodonta</taxon>
        <taxon>Unionida</taxon>
        <taxon>Unionoidea</taxon>
        <taxon>Unionidae</taxon>
        <taxon>Unioninae</taxon>
        <taxon>Sinanodonta</taxon>
    </lineage>
</organism>
<protein>
    <submittedName>
        <fullName evidence="2">Uncharacterized protein</fullName>
    </submittedName>
</protein>